<accession>A0A6N8J3J7</accession>
<evidence type="ECO:0000256" key="1">
    <source>
        <dbReference type="ARBA" id="ARBA00022679"/>
    </source>
</evidence>
<evidence type="ECO:0000313" key="5">
    <source>
        <dbReference type="Proteomes" id="UP000468388"/>
    </source>
</evidence>
<keyword evidence="3" id="KW-0472">Membrane</keyword>
<dbReference type="Pfam" id="PF01066">
    <property type="entry name" value="CDP-OH_P_transf"/>
    <property type="match status" value="1"/>
</dbReference>
<dbReference type="EMBL" id="WRXO01000001">
    <property type="protein sequence ID" value="MVT39504.1"/>
    <property type="molecule type" value="Genomic_DNA"/>
</dbReference>
<sequence>MRKIPYYIVNGITLWRILMAPVIIFLAIRGDGELFKWFLAISFLTDAIDGILARRYHISSKMGAKLDSIGDDLTVFAAFVGMLIFHPGFVRQELTLLLLLGGLYLLQLVLALYRYGKMTAFHTVLAKGAAILQAAFLLTFFFWPAVSGLLFYAAVVLTALDLAEEIVLVLLLREWKADVRGLYWILKDRSGHR</sequence>
<dbReference type="InterPro" id="IPR000462">
    <property type="entry name" value="CDP-OH_P_trans"/>
</dbReference>
<dbReference type="InterPro" id="IPR043130">
    <property type="entry name" value="CDP-OH_PTrfase_TM_dom"/>
</dbReference>
<dbReference type="RefSeq" id="WP_157298176.1">
    <property type="nucleotide sequence ID" value="NZ_BAAAZB010000005.1"/>
</dbReference>
<dbReference type="GO" id="GO:0016780">
    <property type="term" value="F:phosphotransferase activity, for other substituted phosphate groups"/>
    <property type="evidence" value="ECO:0007669"/>
    <property type="project" value="InterPro"/>
</dbReference>
<reference evidence="4 5" key="1">
    <citation type="submission" date="2019-12" db="EMBL/GenBank/DDBJ databases">
        <title>The draft genomic sequence of strain Chitinophaga oryziterrae JCM 16595.</title>
        <authorList>
            <person name="Zhang X."/>
        </authorList>
    </citation>
    <scope>NUCLEOTIDE SEQUENCE [LARGE SCALE GENOMIC DNA]</scope>
    <source>
        <strain evidence="4 5">JCM 16595</strain>
    </source>
</reference>
<keyword evidence="3" id="KW-0812">Transmembrane</keyword>
<proteinExistence type="inferred from homology"/>
<feature type="transmembrane region" description="Helical" evidence="3">
    <location>
        <begin position="125"/>
        <end position="143"/>
    </location>
</feature>
<dbReference type="GO" id="GO:0016020">
    <property type="term" value="C:membrane"/>
    <property type="evidence" value="ECO:0007669"/>
    <property type="project" value="InterPro"/>
</dbReference>
<gene>
    <name evidence="4" type="ORF">GO495_02795</name>
</gene>
<name>A0A6N8J3J7_9BACT</name>
<feature type="transmembrane region" description="Helical" evidence="3">
    <location>
        <begin position="7"/>
        <end position="28"/>
    </location>
</feature>
<dbReference type="OrthoDB" id="9785031at2"/>
<evidence type="ECO:0000313" key="4">
    <source>
        <dbReference type="EMBL" id="MVT39504.1"/>
    </source>
</evidence>
<feature type="transmembrane region" description="Helical" evidence="3">
    <location>
        <begin position="149"/>
        <end position="172"/>
    </location>
</feature>
<keyword evidence="5" id="KW-1185">Reference proteome</keyword>
<comment type="caution">
    <text evidence="4">The sequence shown here is derived from an EMBL/GenBank/DDBJ whole genome shotgun (WGS) entry which is preliminary data.</text>
</comment>
<feature type="transmembrane region" description="Helical" evidence="3">
    <location>
        <begin position="34"/>
        <end position="52"/>
    </location>
</feature>
<dbReference type="PROSITE" id="PS00379">
    <property type="entry name" value="CDP_ALCOHOL_P_TRANSF"/>
    <property type="match status" value="1"/>
</dbReference>
<feature type="transmembrane region" description="Helical" evidence="3">
    <location>
        <begin position="73"/>
        <end position="90"/>
    </location>
</feature>
<keyword evidence="3" id="KW-1133">Transmembrane helix</keyword>
<protein>
    <submittedName>
        <fullName evidence="4">CDP-alcohol phosphatidyltransferase family protein</fullName>
    </submittedName>
</protein>
<keyword evidence="1 2" id="KW-0808">Transferase</keyword>
<comment type="similarity">
    <text evidence="2">Belongs to the CDP-alcohol phosphatidyltransferase class-I family.</text>
</comment>
<dbReference type="AlphaFoldDB" id="A0A6N8J3J7"/>
<evidence type="ECO:0000256" key="2">
    <source>
        <dbReference type="RuleBase" id="RU003750"/>
    </source>
</evidence>
<dbReference type="Proteomes" id="UP000468388">
    <property type="component" value="Unassembled WGS sequence"/>
</dbReference>
<dbReference type="Gene3D" id="1.20.120.1760">
    <property type="match status" value="1"/>
</dbReference>
<dbReference type="InterPro" id="IPR048254">
    <property type="entry name" value="CDP_ALCOHOL_P_TRANSF_CS"/>
</dbReference>
<evidence type="ECO:0000256" key="3">
    <source>
        <dbReference type="SAM" id="Phobius"/>
    </source>
</evidence>
<organism evidence="4 5">
    <name type="scientific">Chitinophaga oryziterrae</name>
    <dbReference type="NCBI Taxonomy" id="1031224"/>
    <lineage>
        <taxon>Bacteria</taxon>
        <taxon>Pseudomonadati</taxon>
        <taxon>Bacteroidota</taxon>
        <taxon>Chitinophagia</taxon>
        <taxon>Chitinophagales</taxon>
        <taxon>Chitinophagaceae</taxon>
        <taxon>Chitinophaga</taxon>
    </lineage>
</organism>
<feature type="transmembrane region" description="Helical" evidence="3">
    <location>
        <begin position="96"/>
        <end position="113"/>
    </location>
</feature>
<dbReference type="GO" id="GO:0008654">
    <property type="term" value="P:phospholipid biosynthetic process"/>
    <property type="evidence" value="ECO:0007669"/>
    <property type="project" value="InterPro"/>
</dbReference>